<dbReference type="CDD" id="cd18561">
    <property type="entry name" value="ABC_6TM_AarD_CydDC_like"/>
    <property type="match status" value="1"/>
</dbReference>
<evidence type="ECO:0000256" key="10">
    <source>
        <dbReference type="ARBA" id="ARBA00023455"/>
    </source>
</evidence>
<keyword evidence="7" id="KW-0067">ATP-binding</keyword>
<dbReference type="PANTHER" id="PTHR24221">
    <property type="entry name" value="ATP-BINDING CASSETTE SUB-FAMILY B"/>
    <property type="match status" value="1"/>
</dbReference>
<evidence type="ECO:0000313" key="14">
    <source>
        <dbReference type="EMBL" id="MBB4699358.1"/>
    </source>
</evidence>
<evidence type="ECO:0000256" key="11">
    <source>
        <dbReference type="SAM" id="Phobius"/>
    </source>
</evidence>
<dbReference type="SMART" id="SM00382">
    <property type="entry name" value="AAA"/>
    <property type="match status" value="1"/>
</dbReference>
<keyword evidence="6" id="KW-0547">Nucleotide-binding</keyword>
<dbReference type="InterPro" id="IPR027417">
    <property type="entry name" value="P-loop_NTPase"/>
</dbReference>
<dbReference type="Pfam" id="PF00005">
    <property type="entry name" value="ABC_tran"/>
    <property type="match status" value="1"/>
</dbReference>
<comment type="similarity">
    <text evidence="10">Belongs to the ABC transporter superfamily. Siderophore-Fe(3+) uptake transporter (SIUT) (TC 3.A.1.21) family.</text>
</comment>
<dbReference type="InterPro" id="IPR036640">
    <property type="entry name" value="ABC1_TM_sf"/>
</dbReference>
<keyword evidence="8 11" id="KW-1133">Transmembrane helix</keyword>
<keyword evidence="2" id="KW-0813">Transport</keyword>
<dbReference type="AlphaFoldDB" id="A0A7W7D336"/>
<comment type="subcellular location">
    <subcellularLocation>
        <location evidence="1">Cell inner membrane</location>
        <topology evidence="1">Multi-pass membrane protein</topology>
    </subcellularLocation>
</comment>
<dbReference type="GO" id="GO:0140359">
    <property type="term" value="F:ABC-type transporter activity"/>
    <property type="evidence" value="ECO:0007669"/>
    <property type="project" value="InterPro"/>
</dbReference>
<dbReference type="GO" id="GO:0016887">
    <property type="term" value="F:ATP hydrolysis activity"/>
    <property type="evidence" value="ECO:0007669"/>
    <property type="project" value="InterPro"/>
</dbReference>
<evidence type="ECO:0000256" key="4">
    <source>
        <dbReference type="ARBA" id="ARBA00022519"/>
    </source>
</evidence>
<evidence type="ECO:0000256" key="6">
    <source>
        <dbReference type="ARBA" id="ARBA00022741"/>
    </source>
</evidence>
<dbReference type="InterPro" id="IPR017871">
    <property type="entry name" value="ABC_transporter-like_CS"/>
</dbReference>
<feature type="domain" description="ABC transporter" evidence="12">
    <location>
        <begin position="331"/>
        <end position="565"/>
    </location>
</feature>
<dbReference type="GO" id="GO:0005886">
    <property type="term" value="C:plasma membrane"/>
    <property type="evidence" value="ECO:0007669"/>
    <property type="project" value="UniProtKB-SubCell"/>
</dbReference>
<comment type="caution">
    <text evidence="14">The sequence shown here is derived from an EMBL/GenBank/DDBJ whole genome shotgun (WGS) entry which is preliminary data.</text>
</comment>
<feature type="transmembrane region" description="Helical" evidence="11">
    <location>
        <begin position="233"/>
        <end position="258"/>
    </location>
</feature>
<evidence type="ECO:0000256" key="2">
    <source>
        <dbReference type="ARBA" id="ARBA00022448"/>
    </source>
</evidence>
<feature type="domain" description="ABC transmembrane type-1" evidence="13">
    <location>
        <begin position="17"/>
        <end position="299"/>
    </location>
</feature>
<dbReference type="Gene3D" id="3.40.50.300">
    <property type="entry name" value="P-loop containing nucleotide triphosphate hydrolases"/>
    <property type="match status" value="1"/>
</dbReference>
<sequence>MIARLLRLSPSVRRRLAGLVGLLLAITATYVGQGVLIAQSLARIFSGQDAASIVWPVAGIVALQLVRSLALAVREGVALRTSARIKKELRRRLTAKLLMLGPGWAQRGRTGSTQSSLVDGIETVDAYVGRFLPQMVAALVGAVGVTAFLFVLDPVIGVVVLACAALMPVLPLVSDRVLKERNDAWFRGYKGLYAENLDALQGMATLKAFNASGRRGAELARLAETFCRDSIRLMAIVVLYLGGVAFVIGLGTAVALGVGAMRLVAGELTVTELLLILMLTAECFRPLRELESAYHSSYNAVPSLTAVFEVLDAPVQPQGTRVLERAGPPAVTFDAVTLTYRERAKPALDDFSLDIAPGERVALVGRSGAGKTTVAALLLRFFDTIDGRITIDGTEIRDLPLEELRSLIAVVSQDTYLFHGTVRHNLTLARPDAADAELEAAVRAARAEFVHDLPQGLSTVVGERGLKLSGGERQRVAIARALLKDAPILVLDEATSSVDAANESGIQQALDALTGGRTTLMIAHRLSTVRDADRVIVMSEGRIVEVGDHAGLLDRGGAYTRLIAAQEGAAS</sequence>
<dbReference type="InterPro" id="IPR003593">
    <property type="entry name" value="AAA+_ATPase"/>
</dbReference>
<keyword evidence="15" id="KW-1185">Reference proteome</keyword>
<organism evidence="14 15">
    <name type="scientific">Sphaerisporangium siamense</name>
    <dbReference type="NCBI Taxonomy" id="795645"/>
    <lineage>
        <taxon>Bacteria</taxon>
        <taxon>Bacillati</taxon>
        <taxon>Actinomycetota</taxon>
        <taxon>Actinomycetes</taxon>
        <taxon>Streptosporangiales</taxon>
        <taxon>Streptosporangiaceae</taxon>
        <taxon>Sphaerisporangium</taxon>
    </lineage>
</organism>
<feature type="transmembrane region" description="Helical" evidence="11">
    <location>
        <begin position="155"/>
        <end position="173"/>
    </location>
</feature>
<dbReference type="InterPro" id="IPR003439">
    <property type="entry name" value="ABC_transporter-like_ATP-bd"/>
</dbReference>
<dbReference type="PROSITE" id="PS00211">
    <property type="entry name" value="ABC_TRANSPORTER_1"/>
    <property type="match status" value="1"/>
</dbReference>
<evidence type="ECO:0000256" key="7">
    <source>
        <dbReference type="ARBA" id="ARBA00022840"/>
    </source>
</evidence>
<dbReference type="SUPFAM" id="SSF52540">
    <property type="entry name" value="P-loop containing nucleoside triphosphate hydrolases"/>
    <property type="match status" value="1"/>
</dbReference>
<dbReference type="PROSITE" id="PS50893">
    <property type="entry name" value="ABC_TRANSPORTER_2"/>
    <property type="match status" value="1"/>
</dbReference>
<evidence type="ECO:0000259" key="13">
    <source>
        <dbReference type="PROSITE" id="PS50929"/>
    </source>
</evidence>
<dbReference type="Proteomes" id="UP000542210">
    <property type="component" value="Unassembled WGS sequence"/>
</dbReference>
<dbReference type="FunFam" id="3.40.50.300:FF:000221">
    <property type="entry name" value="Multidrug ABC transporter ATP-binding protein"/>
    <property type="match status" value="1"/>
</dbReference>
<dbReference type="SUPFAM" id="SSF90123">
    <property type="entry name" value="ABC transporter transmembrane region"/>
    <property type="match status" value="1"/>
</dbReference>
<dbReference type="PROSITE" id="PS50929">
    <property type="entry name" value="ABC_TM1F"/>
    <property type="match status" value="1"/>
</dbReference>
<proteinExistence type="inferred from homology"/>
<dbReference type="InterPro" id="IPR039421">
    <property type="entry name" value="Type_1_exporter"/>
</dbReference>
<dbReference type="GO" id="GO:0005524">
    <property type="term" value="F:ATP binding"/>
    <property type="evidence" value="ECO:0007669"/>
    <property type="project" value="UniProtKB-KW"/>
</dbReference>
<dbReference type="Pfam" id="PF00664">
    <property type="entry name" value="ABC_membrane"/>
    <property type="match status" value="1"/>
</dbReference>
<keyword evidence="5 11" id="KW-0812">Transmembrane</keyword>
<feature type="transmembrane region" description="Helical" evidence="11">
    <location>
        <begin position="54"/>
        <end position="73"/>
    </location>
</feature>
<keyword evidence="9 11" id="KW-0472">Membrane</keyword>
<name>A0A7W7D336_9ACTN</name>
<keyword evidence="4" id="KW-0997">Cell inner membrane</keyword>
<reference evidence="14 15" key="1">
    <citation type="submission" date="2020-08" db="EMBL/GenBank/DDBJ databases">
        <title>Sequencing the genomes of 1000 actinobacteria strains.</title>
        <authorList>
            <person name="Klenk H.-P."/>
        </authorList>
    </citation>
    <scope>NUCLEOTIDE SEQUENCE [LARGE SCALE GENOMIC DNA]</scope>
    <source>
        <strain evidence="14 15">DSM 45784</strain>
    </source>
</reference>
<keyword evidence="3" id="KW-1003">Cell membrane</keyword>
<dbReference type="GO" id="GO:0034040">
    <property type="term" value="F:ATPase-coupled lipid transmembrane transporter activity"/>
    <property type="evidence" value="ECO:0007669"/>
    <property type="project" value="TreeGrafter"/>
</dbReference>
<dbReference type="InterPro" id="IPR011527">
    <property type="entry name" value="ABC1_TM_dom"/>
</dbReference>
<dbReference type="RefSeq" id="WP_184876825.1">
    <property type="nucleotide sequence ID" value="NZ_BOOV01000044.1"/>
</dbReference>
<dbReference type="EMBL" id="JACHND010000001">
    <property type="protein sequence ID" value="MBB4699358.1"/>
    <property type="molecule type" value="Genomic_DNA"/>
</dbReference>
<evidence type="ECO:0000256" key="9">
    <source>
        <dbReference type="ARBA" id="ARBA00023136"/>
    </source>
</evidence>
<protein>
    <submittedName>
        <fullName evidence="14">ABC-type multidrug transport system fused ATPase/permease subunit</fullName>
    </submittedName>
</protein>
<evidence type="ECO:0000256" key="3">
    <source>
        <dbReference type="ARBA" id="ARBA00022475"/>
    </source>
</evidence>
<gene>
    <name evidence="14" type="ORF">BJ982_000902</name>
</gene>
<accession>A0A7W7D336</accession>
<evidence type="ECO:0000256" key="8">
    <source>
        <dbReference type="ARBA" id="ARBA00022989"/>
    </source>
</evidence>
<evidence type="ECO:0000313" key="15">
    <source>
        <dbReference type="Proteomes" id="UP000542210"/>
    </source>
</evidence>
<evidence type="ECO:0000256" key="1">
    <source>
        <dbReference type="ARBA" id="ARBA00004429"/>
    </source>
</evidence>
<dbReference type="Gene3D" id="1.20.1560.10">
    <property type="entry name" value="ABC transporter type 1, transmembrane domain"/>
    <property type="match status" value="1"/>
</dbReference>
<dbReference type="PANTHER" id="PTHR24221:SF646">
    <property type="entry name" value="HAEMOLYSIN SECRETION ATP-BINDING PROTEIN"/>
    <property type="match status" value="1"/>
</dbReference>
<feature type="transmembrane region" description="Helical" evidence="11">
    <location>
        <begin position="131"/>
        <end position="149"/>
    </location>
</feature>
<evidence type="ECO:0000259" key="12">
    <source>
        <dbReference type="PROSITE" id="PS50893"/>
    </source>
</evidence>
<evidence type="ECO:0000256" key="5">
    <source>
        <dbReference type="ARBA" id="ARBA00022692"/>
    </source>
</evidence>